<dbReference type="Proteomes" id="UP000664399">
    <property type="component" value="Unassembled WGS sequence"/>
</dbReference>
<keyword evidence="1" id="KW-0472">Membrane</keyword>
<keyword evidence="1" id="KW-0812">Transmembrane</keyword>
<sequence length="195" mass="22127">MEFMTDFADEAVILPLSLCVTILFYVMGWQRGWRIWCTGVVAILGCLVLIKILGLYWGQFFGFTQRPFSISGHVTASTAVYGALLTLVLHSRQTQWQWGRALLPPLLIAAVIGYTRLRLHAHTQAEVLWGTLLGTVGALWLARSLLPMPAKATRYIMLVPACVALLFHGYIFRGEFLLQSLFYNSYHWARHALIW</sequence>
<dbReference type="EMBL" id="JAFVMG010000005">
    <property type="protein sequence ID" value="MBO1328186.1"/>
    <property type="molecule type" value="Genomic_DNA"/>
</dbReference>
<evidence type="ECO:0000313" key="3">
    <source>
        <dbReference type="EMBL" id="MBO1328186.1"/>
    </source>
</evidence>
<organism evidence="3 4">
    <name type="scientific">Acetobacter suratthaniensis</name>
    <dbReference type="NCBI Taxonomy" id="1502841"/>
    <lineage>
        <taxon>Bacteria</taxon>
        <taxon>Pseudomonadati</taxon>
        <taxon>Pseudomonadota</taxon>
        <taxon>Alphaproteobacteria</taxon>
        <taxon>Acetobacterales</taxon>
        <taxon>Acetobacteraceae</taxon>
        <taxon>Acetobacter</taxon>
    </lineage>
</organism>
<name>A0ABS3LLE6_9PROT</name>
<protein>
    <submittedName>
        <fullName evidence="3">Phosphatase PAP2 family protein</fullName>
    </submittedName>
</protein>
<dbReference type="SUPFAM" id="SSF48317">
    <property type="entry name" value="Acid phosphatase/Vanadium-dependent haloperoxidase"/>
    <property type="match status" value="1"/>
</dbReference>
<feature type="transmembrane region" description="Helical" evidence="1">
    <location>
        <begin position="12"/>
        <end position="28"/>
    </location>
</feature>
<feature type="transmembrane region" description="Helical" evidence="1">
    <location>
        <begin position="127"/>
        <end position="146"/>
    </location>
</feature>
<dbReference type="InterPro" id="IPR000326">
    <property type="entry name" value="PAP2/HPO"/>
</dbReference>
<evidence type="ECO:0000256" key="1">
    <source>
        <dbReference type="SAM" id="Phobius"/>
    </source>
</evidence>
<evidence type="ECO:0000259" key="2">
    <source>
        <dbReference type="Pfam" id="PF01569"/>
    </source>
</evidence>
<feature type="transmembrane region" description="Helical" evidence="1">
    <location>
        <begin position="35"/>
        <end position="58"/>
    </location>
</feature>
<gene>
    <name evidence="3" type="ORF">J2D75_06815</name>
</gene>
<accession>A0ABS3LLE6</accession>
<keyword evidence="4" id="KW-1185">Reference proteome</keyword>
<feature type="transmembrane region" description="Helical" evidence="1">
    <location>
        <begin position="70"/>
        <end position="89"/>
    </location>
</feature>
<comment type="caution">
    <text evidence="3">The sequence shown here is derived from an EMBL/GenBank/DDBJ whole genome shotgun (WGS) entry which is preliminary data.</text>
</comment>
<reference evidence="3 4" key="1">
    <citation type="submission" date="2021-03" db="EMBL/GenBank/DDBJ databases">
        <title>The complete genome sequence of Acetobacter suratthaniensis TBRC 1719.</title>
        <authorList>
            <person name="Charoenyingcharoen P."/>
            <person name="Yukphan P."/>
        </authorList>
    </citation>
    <scope>NUCLEOTIDE SEQUENCE [LARGE SCALE GENOMIC DNA]</scope>
    <source>
        <strain evidence="3 4">TBRC 1719</strain>
    </source>
</reference>
<dbReference type="RefSeq" id="WP_207854029.1">
    <property type="nucleotide sequence ID" value="NZ_JAFVMG010000005.1"/>
</dbReference>
<evidence type="ECO:0000313" key="4">
    <source>
        <dbReference type="Proteomes" id="UP000664399"/>
    </source>
</evidence>
<feature type="transmembrane region" description="Helical" evidence="1">
    <location>
        <begin position="155"/>
        <end position="172"/>
    </location>
</feature>
<keyword evidence="1" id="KW-1133">Transmembrane helix</keyword>
<feature type="transmembrane region" description="Helical" evidence="1">
    <location>
        <begin position="101"/>
        <end position="121"/>
    </location>
</feature>
<dbReference type="Gene3D" id="1.20.144.10">
    <property type="entry name" value="Phosphatidic acid phosphatase type 2/haloperoxidase"/>
    <property type="match status" value="1"/>
</dbReference>
<dbReference type="InterPro" id="IPR036938">
    <property type="entry name" value="PAP2/HPO_sf"/>
</dbReference>
<proteinExistence type="predicted"/>
<feature type="domain" description="Phosphatidic acid phosphatase type 2/haloperoxidase" evidence="2">
    <location>
        <begin position="65"/>
        <end position="143"/>
    </location>
</feature>
<dbReference type="Pfam" id="PF01569">
    <property type="entry name" value="PAP2"/>
    <property type="match status" value="1"/>
</dbReference>